<name>A0A2S8G0G3_9BACT</name>
<dbReference type="PROSITE" id="PS51257">
    <property type="entry name" value="PROKAR_LIPOPROTEIN"/>
    <property type="match status" value="1"/>
</dbReference>
<dbReference type="InterPro" id="IPR046607">
    <property type="entry name" value="DUF6666"/>
</dbReference>
<dbReference type="Proteomes" id="UP000239388">
    <property type="component" value="Unassembled WGS sequence"/>
</dbReference>
<feature type="signal peptide" evidence="1">
    <location>
        <begin position="1"/>
        <end position="25"/>
    </location>
</feature>
<dbReference type="OrthoDB" id="280162at2"/>
<evidence type="ECO:0000313" key="2">
    <source>
        <dbReference type="EMBL" id="PQO37928.1"/>
    </source>
</evidence>
<sequence>MRVFPWILVLLTASCVSSFADLATAAEPREPAKLTHVVSEDYTHPPSPQRAIRSLFPSNEQRVYAARQRVAQASYVASKVQAGDVQPVDYSVLSNAAGEQYMEGEVIEGTVVEGPFMEGDAMMPGHATAGIYHEGMHVDGTCTSCQGGGCDSCGDTCNTWCIPICFSLSLENLSVRAGVEGFKGPLNQGADGSFGFLYGLNWGTPFFGKSSGLGFQLGVNGTSANLHGASFTDSSRNQFFLTAGLFRRVDWGWQGGVVFDYMSDDWYYSLTSSQIRGELSWKFQSRNEVGFWFTASDHVSTVNAIITPQGASTPLTIAQNYQPNNMFAFFYRTPLDICGGEMRFSGGWTEDQMGLLSADMNIPITQCLAVETNFLYLIPKDDDTHTTPYADETWNVGFNLVWYPRACSAASAGKSYYRPLFNTATNGTFSMYPTN</sequence>
<evidence type="ECO:0000313" key="3">
    <source>
        <dbReference type="Proteomes" id="UP000239388"/>
    </source>
</evidence>
<reference evidence="2 3" key="1">
    <citation type="submission" date="2018-02" db="EMBL/GenBank/DDBJ databases">
        <title>Comparative genomes isolates from brazilian mangrove.</title>
        <authorList>
            <person name="Araujo J.E."/>
            <person name="Taketani R.G."/>
            <person name="Silva M.C.P."/>
            <person name="Loureco M.V."/>
            <person name="Andreote F.D."/>
        </authorList>
    </citation>
    <scope>NUCLEOTIDE SEQUENCE [LARGE SCALE GENOMIC DNA]</scope>
    <source>
        <strain evidence="2 3">NAP PRIS-MGV</strain>
    </source>
</reference>
<comment type="caution">
    <text evidence="2">The sequence shown here is derived from an EMBL/GenBank/DDBJ whole genome shotgun (WGS) entry which is preliminary data.</text>
</comment>
<dbReference type="AlphaFoldDB" id="A0A2S8G0G3"/>
<keyword evidence="1" id="KW-0732">Signal</keyword>
<dbReference type="Pfam" id="PF20371">
    <property type="entry name" value="DUF6666"/>
    <property type="match status" value="1"/>
</dbReference>
<dbReference type="EMBL" id="PUIB01000011">
    <property type="protein sequence ID" value="PQO37928.1"/>
    <property type="molecule type" value="Genomic_DNA"/>
</dbReference>
<gene>
    <name evidence="2" type="ORF">C5Y98_07480</name>
</gene>
<organism evidence="2 3">
    <name type="scientific">Blastopirellula marina</name>
    <dbReference type="NCBI Taxonomy" id="124"/>
    <lineage>
        <taxon>Bacteria</taxon>
        <taxon>Pseudomonadati</taxon>
        <taxon>Planctomycetota</taxon>
        <taxon>Planctomycetia</taxon>
        <taxon>Pirellulales</taxon>
        <taxon>Pirellulaceae</taxon>
        <taxon>Blastopirellula</taxon>
    </lineage>
</organism>
<proteinExistence type="predicted"/>
<protein>
    <submittedName>
        <fullName evidence="2">Uncharacterized protein</fullName>
    </submittedName>
</protein>
<accession>A0A2S8G0G3</accession>
<evidence type="ECO:0000256" key="1">
    <source>
        <dbReference type="SAM" id="SignalP"/>
    </source>
</evidence>
<feature type="chain" id="PRO_5015764614" evidence="1">
    <location>
        <begin position="26"/>
        <end position="435"/>
    </location>
</feature>
<dbReference type="RefSeq" id="WP_105352886.1">
    <property type="nucleotide sequence ID" value="NZ_PUIB01000011.1"/>
</dbReference>